<comment type="caution">
    <text evidence="2">The sequence shown here is derived from an EMBL/GenBank/DDBJ whole genome shotgun (WGS) entry which is preliminary data.</text>
</comment>
<proteinExistence type="predicted"/>
<evidence type="ECO:0000256" key="1">
    <source>
        <dbReference type="SAM" id="MobiDB-lite"/>
    </source>
</evidence>
<sequence>MSESSGRQAPPNNPAHGSMRDWIFGVDSRSAGTSSERWGSYGHAGSGNLCIFPLTPSHPTFHPPAALNDHGTLLGRRASAVHELRKPWSSAPIHGRWDVEGVVVAVRAGGTRCPSTTPPPPFRASQSYGVRV</sequence>
<dbReference type="Proteomes" id="UP000541558">
    <property type="component" value="Unassembled WGS sequence"/>
</dbReference>
<protein>
    <submittedName>
        <fullName evidence="2">Uncharacterized protein</fullName>
    </submittedName>
</protein>
<organism evidence="2 3">
    <name type="scientific">Ephemerocybe angulata</name>
    <dbReference type="NCBI Taxonomy" id="980116"/>
    <lineage>
        <taxon>Eukaryota</taxon>
        <taxon>Fungi</taxon>
        <taxon>Dikarya</taxon>
        <taxon>Basidiomycota</taxon>
        <taxon>Agaricomycotina</taxon>
        <taxon>Agaricomycetes</taxon>
        <taxon>Agaricomycetidae</taxon>
        <taxon>Agaricales</taxon>
        <taxon>Agaricineae</taxon>
        <taxon>Psathyrellaceae</taxon>
        <taxon>Ephemerocybe</taxon>
    </lineage>
</organism>
<feature type="region of interest" description="Disordered" evidence="1">
    <location>
        <begin position="111"/>
        <end position="132"/>
    </location>
</feature>
<feature type="region of interest" description="Disordered" evidence="1">
    <location>
        <begin position="1"/>
        <end position="20"/>
    </location>
</feature>
<gene>
    <name evidence="2" type="ORF">D9611_000552</name>
</gene>
<evidence type="ECO:0000313" key="3">
    <source>
        <dbReference type="Proteomes" id="UP000541558"/>
    </source>
</evidence>
<dbReference type="EMBL" id="JAACJK010000163">
    <property type="protein sequence ID" value="KAF5326376.1"/>
    <property type="molecule type" value="Genomic_DNA"/>
</dbReference>
<accession>A0A8H5BNK9</accession>
<name>A0A8H5BNK9_9AGAR</name>
<keyword evidence="3" id="KW-1185">Reference proteome</keyword>
<reference evidence="2 3" key="1">
    <citation type="journal article" date="2020" name="ISME J.">
        <title>Uncovering the hidden diversity of litter-decomposition mechanisms in mushroom-forming fungi.</title>
        <authorList>
            <person name="Floudas D."/>
            <person name="Bentzer J."/>
            <person name="Ahren D."/>
            <person name="Johansson T."/>
            <person name="Persson P."/>
            <person name="Tunlid A."/>
        </authorList>
    </citation>
    <scope>NUCLEOTIDE SEQUENCE [LARGE SCALE GENOMIC DNA]</scope>
    <source>
        <strain evidence="2 3">CBS 175.51</strain>
    </source>
</reference>
<dbReference type="AlphaFoldDB" id="A0A8H5BNK9"/>
<evidence type="ECO:0000313" key="2">
    <source>
        <dbReference type="EMBL" id="KAF5326376.1"/>
    </source>
</evidence>